<proteinExistence type="predicted"/>
<accession>A0A061SRI2</accession>
<dbReference type="InterPro" id="IPR001129">
    <property type="entry name" value="Membr-assoc_MAPEG"/>
</dbReference>
<dbReference type="Gene3D" id="1.20.120.550">
    <property type="entry name" value="Membrane associated eicosanoid/glutathione metabolism-like domain"/>
    <property type="match status" value="1"/>
</dbReference>
<reference evidence="7 9" key="2">
    <citation type="submission" date="2018-04" db="EMBL/GenBank/DDBJ databases">
        <title>Genomic Encyclopedia of Archaeal and Bacterial Type Strains, Phase II (KMG-II): from individual species to whole genera.</title>
        <authorList>
            <person name="Goeker M."/>
        </authorList>
    </citation>
    <scope>NUCLEOTIDE SEQUENCE [LARGE SCALE GENOMIC DNA]</scope>
    <source>
        <strain evidence="7 9">DSM 12244</strain>
    </source>
</reference>
<keyword evidence="3 5" id="KW-1133">Transmembrane helix</keyword>
<dbReference type="eggNOG" id="COG3788">
    <property type="taxonomic scope" value="Bacteria"/>
</dbReference>
<comment type="subcellular location">
    <subcellularLocation>
        <location evidence="1">Membrane</location>
    </subcellularLocation>
</comment>
<evidence type="ECO:0000256" key="3">
    <source>
        <dbReference type="ARBA" id="ARBA00022989"/>
    </source>
</evidence>
<comment type="caution">
    <text evidence="6">The sequence shown here is derived from an EMBL/GenBank/DDBJ whole genome shotgun (WGS) entry which is preliminary data.</text>
</comment>
<evidence type="ECO:0000256" key="2">
    <source>
        <dbReference type="ARBA" id="ARBA00022692"/>
    </source>
</evidence>
<evidence type="ECO:0000256" key="1">
    <source>
        <dbReference type="ARBA" id="ARBA00004370"/>
    </source>
</evidence>
<dbReference type="Proteomes" id="UP000027337">
    <property type="component" value="Unassembled WGS sequence"/>
</dbReference>
<dbReference type="InterPro" id="IPR023352">
    <property type="entry name" value="MAPEG-like_dom_sf"/>
</dbReference>
<keyword evidence="8" id="KW-1185">Reference proteome</keyword>
<dbReference type="Proteomes" id="UP000244092">
    <property type="component" value="Unassembled WGS sequence"/>
</dbReference>
<keyword evidence="4 5" id="KW-0472">Membrane</keyword>
<protein>
    <submittedName>
        <fullName evidence="6">Membrane protein</fullName>
    </submittedName>
</protein>
<dbReference type="PANTHER" id="PTHR35814">
    <property type="match status" value="1"/>
</dbReference>
<evidence type="ECO:0000313" key="8">
    <source>
        <dbReference type="Proteomes" id="UP000027337"/>
    </source>
</evidence>
<dbReference type="EMBL" id="JEMU01000018">
    <property type="protein sequence ID" value="KAJ01855.1"/>
    <property type="molecule type" value="Genomic_DNA"/>
</dbReference>
<reference evidence="6 8" key="1">
    <citation type="journal article" date="2014" name="Genome Announc.">
        <title>Draft Genome Sequences of Two Isolates of the Roseobacter Group, Sulfitobacter sp. Strains 3SOLIMAR09 and 1FIGIMAR09, from Harbors of Mallorca Island (Mediterranean Sea).</title>
        <authorList>
            <person name="Mas-Llado M."/>
            <person name="Pina-Villalonga J.M."/>
            <person name="Brunet-Galmes I."/>
            <person name="Nogales B."/>
            <person name="Bosch R."/>
        </authorList>
    </citation>
    <scope>NUCLEOTIDE SEQUENCE [LARGE SCALE GENOMIC DNA]</scope>
    <source>
        <strain evidence="6 8">1FIGIMAR09</strain>
    </source>
</reference>
<evidence type="ECO:0000256" key="4">
    <source>
        <dbReference type="ARBA" id="ARBA00023136"/>
    </source>
</evidence>
<feature type="transmembrane region" description="Helical" evidence="5">
    <location>
        <begin position="107"/>
        <end position="128"/>
    </location>
</feature>
<gene>
    <name evidence="7" type="ORF">C8N31_11048</name>
    <name evidence="6" type="ORF">PM02_17175</name>
</gene>
<dbReference type="GeneID" id="72437056"/>
<dbReference type="Pfam" id="PF01124">
    <property type="entry name" value="MAPEG"/>
    <property type="match status" value="1"/>
</dbReference>
<evidence type="ECO:0000256" key="5">
    <source>
        <dbReference type="SAM" id="Phobius"/>
    </source>
</evidence>
<keyword evidence="2 5" id="KW-0812">Transmembrane</keyword>
<dbReference type="AlphaFoldDB" id="A0A061SRI2"/>
<evidence type="ECO:0000313" key="6">
    <source>
        <dbReference type="EMBL" id="KAJ01855.1"/>
    </source>
</evidence>
<dbReference type="RefSeq" id="WP_025048640.1">
    <property type="nucleotide sequence ID" value="NZ_CP068998.1"/>
</dbReference>
<sequence length="129" mass="13964">MTLTITPIYAALIVLLFLGLSWRVILYRRANRLSLGDTGDKNLLKRMRAQANCAEYAPLALLLMVMSELMGSPAVALHLMGLTLLAGRVLHALGFAATPQKIVLRQLGMLLTLLMMAVTALGLLAHAVI</sequence>
<evidence type="ECO:0000313" key="7">
    <source>
        <dbReference type="EMBL" id="PTX72789.1"/>
    </source>
</evidence>
<dbReference type="EMBL" id="QBKU01000010">
    <property type="protein sequence ID" value="PTX72789.1"/>
    <property type="molecule type" value="Genomic_DNA"/>
</dbReference>
<dbReference type="PANTHER" id="PTHR35814:SF1">
    <property type="entry name" value="GLUTATHIONE S-TRANSFERASE-RELATED"/>
    <property type="match status" value="1"/>
</dbReference>
<dbReference type="GO" id="GO:0016020">
    <property type="term" value="C:membrane"/>
    <property type="evidence" value="ECO:0007669"/>
    <property type="project" value="UniProtKB-SubCell"/>
</dbReference>
<dbReference type="SUPFAM" id="SSF161084">
    <property type="entry name" value="MAPEG domain-like"/>
    <property type="match status" value="1"/>
</dbReference>
<dbReference type="OrthoDB" id="7619858at2"/>
<feature type="transmembrane region" description="Helical" evidence="5">
    <location>
        <begin position="6"/>
        <end position="26"/>
    </location>
</feature>
<evidence type="ECO:0000313" key="9">
    <source>
        <dbReference type="Proteomes" id="UP000244092"/>
    </source>
</evidence>
<name>A0A061SRI2_9RHOB</name>
<organism evidence="6 8">
    <name type="scientific">Sulfitobacter mediterraneus</name>
    <dbReference type="NCBI Taxonomy" id="83219"/>
    <lineage>
        <taxon>Bacteria</taxon>
        <taxon>Pseudomonadati</taxon>
        <taxon>Pseudomonadota</taxon>
        <taxon>Alphaproteobacteria</taxon>
        <taxon>Rhodobacterales</taxon>
        <taxon>Roseobacteraceae</taxon>
        <taxon>Sulfitobacter</taxon>
    </lineage>
</organism>